<dbReference type="Proteomes" id="UP000184471">
    <property type="component" value="Unassembled WGS sequence"/>
</dbReference>
<organism evidence="6 7">
    <name type="scientific">Geodermatophilus nigrescens</name>
    <dbReference type="NCBI Taxonomy" id="1070870"/>
    <lineage>
        <taxon>Bacteria</taxon>
        <taxon>Bacillati</taxon>
        <taxon>Actinomycetota</taxon>
        <taxon>Actinomycetes</taxon>
        <taxon>Geodermatophilales</taxon>
        <taxon>Geodermatophilaceae</taxon>
        <taxon>Geodermatophilus</taxon>
    </lineage>
</organism>
<feature type="domain" description="DUF7507" evidence="5">
    <location>
        <begin position="1714"/>
        <end position="1804"/>
    </location>
</feature>
<dbReference type="Gene3D" id="2.60.40.10">
    <property type="entry name" value="Immunoglobulins"/>
    <property type="match status" value="2"/>
</dbReference>
<keyword evidence="2" id="KW-0472">Membrane</keyword>
<feature type="domain" description="DUF11" evidence="4">
    <location>
        <begin position="374"/>
        <end position="491"/>
    </location>
</feature>
<dbReference type="InterPro" id="IPR047589">
    <property type="entry name" value="DUF11_rpt"/>
</dbReference>
<name>A0A1M5QAR7_9ACTN</name>
<evidence type="ECO:0000313" key="7">
    <source>
        <dbReference type="Proteomes" id="UP000184471"/>
    </source>
</evidence>
<feature type="domain" description="DUF7507" evidence="5">
    <location>
        <begin position="1375"/>
        <end position="1456"/>
    </location>
</feature>
<feature type="domain" description="DUF7507" evidence="5">
    <location>
        <begin position="1933"/>
        <end position="2052"/>
    </location>
</feature>
<keyword evidence="7" id="KW-1185">Reference proteome</keyword>
<dbReference type="Gene3D" id="2.60.120.260">
    <property type="entry name" value="Galactose-binding domain-like"/>
    <property type="match status" value="1"/>
</dbReference>
<dbReference type="InterPro" id="IPR013783">
    <property type="entry name" value="Ig-like_fold"/>
</dbReference>
<feature type="domain" description="DUF11" evidence="4">
    <location>
        <begin position="500"/>
        <end position="616"/>
    </location>
</feature>
<feature type="region of interest" description="Disordered" evidence="1">
    <location>
        <begin position="1217"/>
        <end position="1241"/>
    </location>
</feature>
<feature type="domain" description="DUF7507" evidence="5">
    <location>
        <begin position="1262"/>
        <end position="1339"/>
    </location>
</feature>
<dbReference type="InterPro" id="IPR051172">
    <property type="entry name" value="Chlamydia_OmcB"/>
</dbReference>
<feature type="domain" description="DUF7507" evidence="5">
    <location>
        <begin position="1026"/>
        <end position="1108"/>
    </location>
</feature>
<dbReference type="Pfam" id="PF01345">
    <property type="entry name" value="DUF11"/>
    <property type="match status" value="6"/>
</dbReference>
<feature type="domain" description="DUF7507" evidence="5">
    <location>
        <begin position="1607"/>
        <end position="1691"/>
    </location>
</feature>
<dbReference type="RefSeq" id="WP_073422181.1">
    <property type="nucleotide sequence ID" value="NZ_FQVX01000004.1"/>
</dbReference>
<protein>
    <submittedName>
        <fullName evidence="6">Conserved repeat domain-containing protein/fimbrial isopeptide formation D2 domain-containing protein</fullName>
    </submittedName>
</protein>
<dbReference type="STRING" id="1070870.SAMN05444351_4067"/>
<dbReference type="Pfam" id="PF24346">
    <property type="entry name" value="DUF7507"/>
    <property type="match status" value="10"/>
</dbReference>
<gene>
    <name evidence="6" type="ORF">SAMN05444351_4067</name>
</gene>
<dbReference type="PANTHER" id="PTHR34819">
    <property type="entry name" value="LARGE CYSTEINE-RICH PERIPLASMIC PROTEIN OMCB"/>
    <property type="match status" value="1"/>
</dbReference>
<dbReference type="Gene3D" id="2.60.40.740">
    <property type="match status" value="1"/>
</dbReference>
<dbReference type="NCBIfam" id="TIGR01451">
    <property type="entry name" value="B_ant_repeat"/>
    <property type="match status" value="6"/>
</dbReference>
<feature type="compositionally biased region" description="Pro residues" evidence="1">
    <location>
        <begin position="2200"/>
        <end position="2226"/>
    </location>
</feature>
<feature type="domain" description="DUF7507" evidence="5">
    <location>
        <begin position="2086"/>
        <end position="2165"/>
    </location>
</feature>
<dbReference type="EMBL" id="FQVX01000004">
    <property type="protein sequence ID" value="SHH11185.1"/>
    <property type="molecule type" value="Genomic_DNA"/>
</dbReference>
<evidence type="ECO:0000256" key="3">
    <source>
        <dbReference type="SAM" id="SignalP"/>
    </source>
</evidence>
<dbReference type="PANTHER" id="PTHR34819:SF3">
    <property type="entry name" value="CELL SURFACE PROTEIN"/>
    <property type="match status" value="1"/>
</dbReference>
<feature type="domain" description="DUF7507" evidence="5">
    <location>
        <begin position="1818"/>
        <end position="1913"/>
    </location>
</feature>
<evidence type="ECO:0000256" key="1">
    <source>
        <dbReference type="SAM" id="MobiDB-lite"/>
    </source>
</evidence>
<proteinExistence type="predicted"/>
<feature type="signal peptide" evidence="3">
    <location>
        <begin position="1"/>
        <end position="28"/>
    </location>
</feature>
<reference evidence="6 7" key="1">
    <citation type="submission" date="2016-11" db="EMBL/GenBank/DDBJ databases">
        <authorList>
            <person name="Jaros S."/>
            <person name="Januszkiewicz K."/>
            <person name="Wedrychowicz H."/>
        </authorList>
    </citation>
    <scope>NUCLEOTIDE SEQUENCE [LARGE SCALE GENOMIC DNA]</scope>
    <source>
        <strain evidence="6 7">DSM 45408</strain>
    </source>
</reference>
<feature type="domain" description="DUF11" evidence="4">
    <location>
        <begin position="888"/>
        <end position="1002"/>
    </location>
</feature>
<feature type="domain" description="DUF11" evidence="4">
    <location>
        <begin position="748"/>
        <end position="881"/>
    </location>
</feature>
<feature type="domain" description="DUF11" evidence="4">
    <location>
        <begin position="225"/>
        <end position="306"/>
    </location>
</feature>
<feature type="domain" description="DUF7507" evidence="5">
    <location>
        <begin position="1142"/>
        <end position="1226"/>
    </location>
</feature>
<evidence type="ECO:0000259" key="5">
    <source>
        <dbReference type="Pfam" id="PF24346"/>
    </source>
</evidence>
<sequence length="2266" mass="221920">MRRTVRRRSLAWGALALAGGLWAGAVVAVVPAAPVTPVDTAAQDPVSCSSTVALQNGGFELPAIRANDLAFLHQDQVPGWTTTATDKQIELWRGYQGVPAGSGAQFAELNANQVSTLYQDVPTTPGQTLRWELQHRGRLGTDTMAVHIAVPGTPLTLATRQGATLSDGRTWGRHSGVYTVPAGQTVTRFAFQSVSAAGGNTSVGNFLDGISFGTGPCLVTTETVTTQRGGTTAQVGDVLTYTVTTRNDGGNPAQGTVVSDELPAGVAFVPGSLRVTSGTVTAARTDAAGDDAAEYDAATRTVRVRIGDGAGAGAGGAVAPGEAHGVSWQVRVQPSASATTVSDDATVAFTDPLTGTTRTSRSTTVATAVGAAADLAVTLAQSPAALVAGTPVTWTATVRGNGPATEAAPVVTVTVPAQLAGLAASSSGGPCTVAGTTVTCRLTALAPGASRTVTVSGTVPAGAPPGTQYTVSAAATGDAFDHAAGNNTAALTDSVTASADVSVALAADRAQGVAGGPVVYTATVRADGPSTARGVVLLDALPDGAVLVAATVPGGSCTLPAGSRTLRCALPELAPGDAAQVRIELQLPASGTGAIDNAVSVSAATPDPDVSDLTAEVAGSGSQSADVGVDLQVDPQHTTVRPGDRFPFTLVVTNAGPSDATNVVVRATLAPGLVTTAISYAGCTPGAGCSIPLLRAGEQLVITGQAVVAPDAEEGPGGASVTAVSAVPDGDRTNDSDAVSGQIVLEADLALAQTVENAAEPGAPVVPGTDVRTVVTVANAGPTRAESLLVSQAVGAGQAPPATTVSGGSCTFSGELRDGVAVDGGVLLCALPELAAGATWRLTHVGLLRASWTDATLTRSRTVTAASADPVRANDTSSVTVPVERRADVTVAKTADTPAVVQSDPVRFTVTATNAGPSDARDVLVREEPRPGVVVTGASPSAGTYGDADGTWRIPFLAAGQTVTLTVDGTAEAASDVVNGAVALGSDARDPQPANDTATATVAVTPADRDLLVRTVAAVAPPADAAALRTGDTVTLTYEVANDGNVVMSGIRLTDPLTGGGVTCPRDRLAPGETMTCRADAGHRVTQAEFDLGAPLASLVTASGRSPDRTTDLVFDPVRTDLPLAATAPALEVTLVPAWDDADGDDALDAGETVAWTAVVANRGDVTLRDVAVAAPGAPALVCAATELAPGAVTTCTAPAAPVTSADVLAGQRSVTAEATASDGRTGGAVRSAPSSAAVPDDPRAALGLAVTGEGPVPGRAAGLGDVVTWHYVVTNLGTVAVRDVAVEDAGAGAVGCDRTVLEPGASTACTAVHGSVVGEADLLAGRLAARASAVGTPAALGGTVRSAPAVQSVGLAGVVRALEVGVRAAAGNPSVVRAGSELRWEHAVANTGNVTIRLVTVTDDLVGPAGCVQDVLAPGERTTCTAGGAHRVTQAEFDAGRPVGGTAWASGIPAGSDTPLPFGPASDPVVLAAAAPELALTAVPDWQDDGDGVLEAGETVEWSLVVTNRGDVTLSAVSASTPRTGAATCPPAGLPPGTTAVCRTAVHVVTAAEEAAGTLPEDAVAVATDPRSGHGTGATASSTVPATPDPRLAAAVTAVVDDGSVPADPGDRVTWHYTVTNVGTVPLDGVTVREPGGTALPCGAGSLRPGRSATCVSAAARTVTEADLRTGHLTRTADATATWTAGARTVDSAPATGELATATPAGRLTLAGAASGTAAAVGDRVTYTWTVTNTGNVTVADVAVTDSAGGAPACAAAVLAPGASTACTGGSAYVLAQDDVDAGLPVGLTASAVATTTGGPALRSAPAAAPVAAPASAPALRLVTTADWADDGDAALEAGETVTWLVQVTNTGNVMVEDLLVTAPGLYVGCPVGRLAAGASVRCASDPVVLTDGDAAAGALAATASATARAVRDGAAVAGPGAAARVATTPAPALALTSVARVQPAARQAAADLGDTVTWHLVVTNTGNVPVTGVTVALTGVSAAVPAGGVLPAGAPAVPAPGCGTPVLVPGASAECDTAARAVTEDDVLGTPVAAPAVATGTAALTGAVVSSAPADDPVPTAAPRRAVDLVVVFTDADSGTPVVAPRVGDVVRTRYAVRNTGTVTLSGLAVADPAAGDVVCQRTDLAPGTATGCWADRGREVTGEDLALGRLTSAATVTGTPPVRSGLGAATASAGLTVPVDAAPVAVPVPVPPVPAPVAAPPSSPVAVPPSSPPATPPSAPAPSPAVLARTGAEPALPAGLGALLVLTGGLLVWGSRRRSAARR</sequence>
<keyword evidence="2" id="KW-0812">Transmembrane</keyword>
<dbReference type="InterPro" id="IPR055354">
    <property type="entry name" value="DUF7507"/>
</dbReference>
<accession>A0A1M5QAR7</accession>
<feature type="transmembrane region" description="Helical" evidence="2">
    <location>
        <begin position="2238"/>
        <end position="2256"/>
    </location>
</feature>
<keyword evidence="3" id="KW-0732">Signal</keyword>
<evidence type="ECO:0000256" key="2">
    <source>
        <dbReference type="SAM" id="Phobius"/>
    </source>
</evidence>
<dbReference type="GO" id="GO:0005975">
    <property type="term" value="P:carbohydrate metabolic process"/>
    <property type="evidence" value="ECO:0007669"/>
    <property type="project" value="UniProtKB-ARBA"/>
</dbReference>
<feature type="chain" id="PRO_5038751195" evidence="3">
    <location>
        <begin position="29"/>
        <end position="2266"/>
    </location>
</feature>
<evidence type="ECO:0000259" key="4">
    <source>
        <dbReference type="Pfam" id="PF01345"/>
    </source>
</evidence>
<feature type="domain" description="DUF7507" evidence="5">
    <location>
        <begin position="1491"/>
        <end position="1573"/>
    </location>
</feature>
<feature type="domain" description="DUF11" evidence="4">
    <location>
        <begin position="633"/>
        <end position="739"/>
    </location>
</feature>
<feature type="compositionally biased region" description="Low complexity" evidence="1">
    <location>
        <begin position="1229"/>
        <end position="1240"/>
    </location>
</feature>
<keyword evidence="2" id="KW-1133">Transmembrane helix</keyword>
<feature type="region of interest" description="Disordered" evidence="1">
    <location>
        <begin position="1570"/>
        <end position="1589"/>
    </location>
</feature>
<feature type="region of interest" description="Disordered" evidence="1">
    <location>
        <begin position="2200"/>
        <end position="2229"/>
    </location>
</feature>
<dbReference type="InterPro" id="IPR001434">
    <property type="entry name" value="OmcB-like_DUF11"/>
</dbReference>
<evidence type="ECO:0000313" key="6">
    <source>
        <dbReference type="EMBL" id="SHH11185.1"/>
    </source>
</evidence>